<protein>
    <submittedName>
        <fullName evidence="3">Transcriptional regulator, BadM/Rrf2 family</fullName>
    </submittedName>
</protein>
<comment type="caution">
    <text evidence="3">The sequence shown here is derived from an EMBL/GenBank/DDBJ whole genome shotgun (WGS) entry which is preliminary data.</text>
</comment>
<dbReference type="SUPFAM" id="SSF46785">
    <property type="entry name" value="Winged helix' DNA-binding domain"/>
    <property type="match status" value="1"/>
</dbReference>
<dbReference type="RefSeq" id="WP_006977603.1">
    <property type="nucleotide sequence ID" value="NZ_ABVL01000001.1"/>
</dbReference>
<dbReference type="InterPro" id="IPR000944">
    <property type="entry name" value="Tscrpt_reg_Rrf2"/>
</dbReference>
<dbReference type="PANTHER" id="PTHR33221:SF5">
    <property type="entry name" value="HTH-TYPE TRANSCRIPTIONAL REGULATOR ISCR"/>
    <property type="match status" value="1"/>
</dbReference>
<organism evidence="3 4">
    <name type="scientific">Chthoniobacter flavus Ellin428</name>
    <dbReference type="NCBI Taxonomy" id="497964"/>
    <lineage>
        <taxon>Bacteria</taxon>
        <taxon>Pseudomonadati</taxon>
        <taxon>Verrucomicrobiota</taxon>
        <taxon>Spartobacteria</taxon>
        <taxon>Chthoniobacterales</taxon>
        <taxon>Chthoniobacteraceae</taxon>
        <taxon>Chthoniobacter</taxon>
    </lineage>
</organism>
<dbReference type="PROSITE" id="PS51197">
    <property type="entry name" value="HTH_RRF2_2"/>
    <property type="match status" value="1"/>
</dbReference>
<dbReference type="GO" id="GO:0005829">
    <property type="term" value="C:cytosol"/>
    <property type="evidence" value="ECO:0007669"/>
    <property type="project" value="TreeGrafter"/>
</dbReference>
<dbReference type="Proteomes" id="UP000005824">
    <property type="component" value="Unassembled WGS sequence"/>
</dbReference>
<evidence type="ECO:0000256" key="1">
    <source>
        <dbReference type="ARBA" id="ARBA00023125"/>
    </source>
</evidence>
<dbReference type="GO" id="GO:0003677">
    <property type="term" value="F:DNA binding"/>
    <property type="evidence" value="ECO:0007669"/>
    <property type="project" value="UniProtKB-KW"/>
</dbReference>
<dbReference type="STRING" id="497964.CfE428DRAFT_0276"/>
<dbReference type="InterPro" id="IPR036390">
    <property type="entry name" value="WH_DNA-bd_sf"/>
</dbReference>
<evidence type="ECO:0000256" key="2">
    <source>
        <dbReference type="SAM" id="MobiDB-lite"/>
    </source>
</evidence>
<name>B4CUB3_9BACT</name>
<reference evidence="3 4" key="1">
    <citation type="journal article" date="2011" name="J. Bacteriol.">
        <title>Genome sequence of Chthoniobacter flavus Ellin428, an aerobic heterotrophic soil bacterium.</title>
        <authorList>
            <person name="Kant R."/>
            <person name="van Passel M.W."/>
            <person name="Palva A."/>
            <person name="Lucas S."/>
            <person name="Lapidus A."/>
            <person name="Glavina Del Rio T."/>
            <person name="Dalin E."/>
            <person name="Tice H."/>
            <person name="Bruce D."/>
            <person name="Goodwin L."/>
            <person name="Pitluck S."/>
            <person name="Larimer F.W."/>
            <person name="Land M.L."/>
            <person name="Hauser L."/>
            <person name="Sangwan P."/>
            <person name="de Vos W.M."/>
            <person name="Janssen P.H."/>
            <person name="Smidt H."/>
        </authorList>
    </citation>
    <scope>NUCLEOTIDE SEQUENCE [LARGE SCALE GENOMIC DNA]</scope>
    <source>
        <strain evidence="3 4">Ellin428</strain>
    </source>
</reference>
<feature type="region of interest" description="Disordered" evidence="2">
    <location>
        <begin position="185"/>
        <end position="209"/>
    </location>
</feature>
<proteinExistence type="predicted"/>
<dbReference type="AlphaFoldDB" id="B4CUB3"/>
<accession>B4CUB3</accession>
<keyword evidence="1" id="KW-0238">DNA-binding</keyword>
<dbReference type="EMBL" id="ABVL01000001">
    <property type="protein sequence ID" value="EDY22151.1"/>
    <property type="molecule type" value="Genomic_DNA"/>
</dbReference>
<dbReference type="PANTHER" id="PTHR33221">
    <property type="entry name" value="WINGED HELIX-TURN-HELIX TRANSCRIPTIONAL REGULATOR, RRF2 FAMILY"/>
    <property type="match status" value="1"/>
</dbReference>
<dbReference type="PROSITE" id="PS01332">
    <property type="entry name" value="HTH_RRF2_1"/>
    <property type="match status" value="1"/>
</dbReference>
<dbReference type="Gene3D" id="1.10.10.10">
    <property type="entry name" value="Winged helix-like DNA-binding domain superfamily/Winged helix DNA-binding domain"/>
    <property type="match status" value="1"/>
</dbReference>
<dbReference type="NCBIfam" id="TIGR00738">
    <property type="entry name" value="rrf2_super"/>
    <property type="match status" value="1"/>
</dbReference>
<sequence>MKLSKRGEYALRALIDFGIAYELGRPLLKIGELVEKERLPVKFLEQILTQLRGAGYIETKRGKAGGYFLAKPPKQISLGQVIRLIDGPLAPISCVSVTAYERCSCPDEAHCGLRMLMLDVRNAIARILDRYVLGDVVDITLRKMRRDNVPIPFIVEKLLGPSTPRSGEPGFVDDFPLGGFLAELEESKSDKGTRPPARPKARGKAPGKK</sequence>
<dbReference type="FunCoup" id="B4CUB3">
    <property type="interactions" value="300"/>
</dbReference>
<dbReference type="InterPro" id="IPR036388">
    <property type="entry name" value="WH-like_DNA-bd_sf"/>
</dbReference>
<dbReference type="Pfam" id="PF02082">
    <property type="entry name" value="Rrf2"/>
    <property type="match status" value="1"/>
</dbReference>
<dbReference type="GO" id="GO:0003700">
    <property type="term" value="F:DNA-binding transcription factor activity"/>
    <property type="evidence" value="ECO:0007669"/>
    <property type="project" value="TreeGrafter"/>
</dbReference>
<keyword evidence="4" id="KW-1185">Reference proteome</keyword>
<dbReference type="eggNOG" id="COG1959">
    <property type="taxonomic scope" value="Bacteria"/>
</dbReference>
<dbReference type="InterPro" id="IPR030489">
    <property type="entry name" value="TR_Rrf2-type_CS"/>
</dbReference>
<dbReference type="InParanoid" id="B4CUB3"/>
<evidence type="ECO:0000313" key="3">
    <source>
        <dbReference type="EMBL" id="EDY22151.1"/>
    </source>
</evidence>
<feature type="compositionally biased region" description="Basic residues" evidence="2">
    <location>
        <begin position="197"/>
        <end position="209"/>
    </location>
</feature>
<evidence type="ECO:0000313" key="4">
    <source>
        <dbReference type="Proteomes" id="UP000005824"/>
    </source>
</evidence>
<gene>
    <name evidence="3" type="ORF">CfE428DRAFT_0276</name>
</gene>